<dbReference type="InterPro" id="IPR036390">
    <property type="entry name" value="WH_DNA-bd_sf"/>
</dbReference>
<evidence type="ECO:0000256" key="2">
    <source>
        <dbReference type="ARBA" id="ARBA00023125"/>
    </source>
</evidence>
<evidence type="ECO:0000256" key="1">
    <source>
        <dbReference type="ARBA" id="ARBA00023015"/>
    </source>
</evidence>
<name>A0A7K0DEC1_9NOCA</name>
<evidence type="ECO:0000313" key="5">
    <source>
        <dbReference type="EMBL" id="MQY23214.1"/>
    </source>
</evidence>
<keyword evidence="2" id="KW-0238">DNA-binding</keyword>
<evidence type="ECO:0000256" key="3">
    <source>
        <dbReference type="ARBA" id="ARBA00023163"/>
    </source>
</evidence>
<dbReference type="EMBL" id="WEGK01000018">
    <property type="protein sequence ID" value="MQY23214.1"/>
    <property type="molecule type" value="Genomic_DNA"/>
</dbReference>
<proteinExistence type="predicted"/>
<dbReference type="Proteomes" id="UP000438448">
    <property type="component" value="Unassembled WGS sequence"/>
</dbReference>
<dbReference type="GO" id="GO:0003700">
    <property type="term" value="F:DNA-binding transcription factor activity"/>
    <property type="evidence" value="ECO:0007669"/>
    <property type="project" value="InterPro"/>
</dbReference>
<dbReference type="PANTHER" id="PTHR42756">
    <property type="entry name" value="TRANSCRIPTIONAL REGULATOR, MARR"/>
    <property type="match status" value="1"/>
</dbReference>
<dbReference type="PANTHER" id="PTHR42756:SF1">
    <property type="entry name" value="TRANSCRIPTIONAL REPRESSOR OF EMRAB OPERON"/>
    <property type="match status" value="1"/>
</dbReference>
<comment type="caution">
    <text evidence="5">The sequence shown here is derived from an EMBL/GenBank/DDBJ whole genome shotgun (WGS) entry which is preliminary data.</text>
</comment>
<dbReference type="InterPro" id="IPR000835">
    <property type="entry name" value="HTH_MarR-typ"/>
</dbReference>
<dbReference type="AlphaFoldDB" id="A0A7K0DEC1"/>
<protein>
    <recommendedName>
        <fullName evidence="4">HTH marR-type domain-containing protein</fullName>
    </recommendedName>
</protein>
<dbReference type="Gene3D" id="1.10.10.10">
    <property type="entry name" value="Winged helix-like DNA-binding domain superfamily/Winged helix DNA-binding domain"/>
    <property type="match status" value="1"/>
</dbReference>
<dbReference type="GO" id="GO:0003677">
    <property type="term" value="F:DNA binding"/>
    <property type="evidence" value="ECO:0007669"/>
    <property type="project" value="UniProtKB-KW"/>
</dbReference>
<evidence type="ECO:0000259" key="4">
    <source>
        <dbReference type="PROSITE" id="PS50995"/>
    </source>
</evidence>
<organism evidence="5 6">
    <name type="scientific">Nocardia macrotermitis</name>
    <dbReference type="NCBI Taxonomy" id="2585198"/>
    <lineage>
        <taxon>Bacteria</taxon>
        <taxon>Bacillati</taxon>
        <taxon>Actinomycetota</taxon>
        <taxon>Actinomycetes</taxon>
        <taxon>Mycobacteriales</taxon>
        <taxon>Nocardiaceae</taxon>
        <taxon>Nocardia</taxon>
    </lineage>
</organism>
<evidence type="ECO:0000313" key="6">
    <source>
        <dbReference type="Proteomes" id="UP000438448"/>
    </source>
</evidence>
<accession>A0A7K0DEC1</accession>
<dbReference type="SMART" id="SM00347">
    <property type="entry name" value="HTH_MARR"/>
    <property type="match status" value="1"/>
</dbReference>
<dbReference type="OrthoDB" id="3177763at2"/>
<keyword evidence="3" id="KW-0804">Transcription</keyword>
<dbReference type="SUPFAM" id="SSF46785">
    <property type="entry name" value="Winged helix' DNA-binding domain"/>
    <property type="match status" value="1"/>
</dbReference>
<feature type="domain" description="HTH marR-type" evidence="4">
    <location>
        <begin position="6"/>
        <end position="138"/>
    </location>
</feature>
<sequence>MTTADAEDFLTVYWSTKRAVTLAASAAYARHGVYEGQQFILRSLWAEDGLTPGEVAKRLGLSTPTITRAATRMAAAGLLRREPHPTDRRLVRLYLTERGRDLEVTIEDEMAGLTDRALAGFEDAERVAVVRALDRIRSNLARETSDSPED</sequence>
<dbReference type="Pfam" id="PF01047">
    <property type="entry name" value="MarR"/>
    <property type="match status" value="1"/>
</dbReference>
<keyword evidence="1" id="KW-0805">Transcription regulation</keyword>
<dbReference type="RefSeq" id="WP_153415001.1">
    <property type="nucleotide sequence ID" value="NZ_WEGK01000018.1"/>
</dbReference>
<keyword evidence="6" id="KW-1185">Reference proteome</keyword>
<gene>
    <name evidence="5" type="ORF">NRB20_63410</name>
</gene>
<dbReference type="InterPro" id="IPR023187">
    <property type="entry name" value="Tscrpt_reg_MarR-type_CS"/>
</dbReference>
<dbReference type="PROSITE" id="PS01117">
    <property type="entry name" value="HTH_MARR_1"/>
    <property type="match status" value="1"/>
</dbReference>
<dbReference type="InterPro" id="IPR036388">
    <property type="entry name" value="WH-like_DNA-bd_sf"/>
</dbReference>
<dbReference type="PROSITE" id="PS50995">
    <property type="entry name" value="HTH_MARR_2"/>
    <property type="match status" value="1"/>
</dbReference>
<reference evidence="5 6" key="1">
    <citation type="submission" date="2019-10" db="EMBL/GenBank/DDBJ databases">
        <title>Nocardia macrotermitis sp. nov. and Nocardia aurantia sp. nov., isolated from the gut of fungus growing-termite Macrotermes natalensis.</title>
        <authorList>
            <person name="Benndorf R."/>
            <person name="Schwitalla J."/>
            <person name="Martin K."/>
            <person name="De Beer W."/>
            <person name="Kaster A.-K."/>
            <person name="Vollmers J."/>
            <person name="Poulsen M."/>
            <person name="Beemelmanns C."/>
        </authorList>
    </citation>
    <scope>NUCLEOTIDE SEQUENCE [LARGE SCALE GENOMIC DNA]</scope>
    <source>
        <strain evidence="5 6">RB20</strain>
    </source>
</reference>
<dbReference type="PRINTS" id="PR00598">
    <property type="entry name" value="HTHMARR"/>
</dbReference>